<keyword evidence="1" id="KW-0472">Membrane</keyword>
<dbReference type="PANTHER" id="PTHR33507">
    <property type="entry name" value="INNER MEMBRANE PROTEIN YBBJ"/>
    <property type="match status" value="1"/>
</dbReference>
<dbReference type="AlphaFoldDB" id="A0A6F8PK03"/>
<accession>A0A6F8PK03</accession>
<dbReference type="Proteomes" id="UP000501466">
    <property type="component" value="Chromosome"/>
</dbReference>
<dbReference type="RefSeq" id="WP_173289654.1">
    <property type="nucleotide sequence ID" value="NZ_AP021888.1"/>
</dbReference>
<keyword evidence="1" id="KW-1133">Transmembrane helix</keyword>
<dbReference type="KEGG" id="tzo:THMIRHAT_00760"/>
<name>A0A6F8PK03_9GAMM</name>
<dbReference type="InterPro" id="IPR052165">
    <property type="entry name" value="Membrane_assoc_protease"/>
</dbReference>
<feature type="transmembrane region" description="Helical" evidence="1">
    <location>
        <begin position="57"/>
        <end position="75"/>
    </location>
</feature>
<dbReference type="GO" id="GO:0005886">
    <property type="term" value="C:plasma membrane"/>
    <property type="evidence" value="ECO:0007669"/>
    <property type="project" value="TreeGrafter"/>
</dbReference>
<sequence length="148" mass="16355">MEPLLNEIPAWWMIGIGLVLMGAELFLTLFVLLFFGLGFILVGLASFGWHTSGEVQLLSAMLIGLALTFALRGFFLKTLNRESLTLETLQTGETGELIEHQGQLRVNYKGTSWAIQKAPNQTFKAGDLVKVIQLKNNMAQVEALTENS</sequence>
<gene>
    <name evidence="2" type="ORF">THMIRHAT_00760</name>
</gene>
<protein>
    <submittedName>
        <fullName evidence="2">Uncharacterized protein</fullName>
    </submittedName>
</protein>
<proteinExistence type="predicted"/>
<feature type="transmembrane region" description="Helical" evidence="1">
    <location>
        <begin position="12"/>
        <end position="45"/>
    </location>
</feature>
<dbReference type="EMBL" id="AP021888">
    <property type="protein sequence ID" value="BBP42330.1"/>
    <property type="molecule type" value="Genomic_DNA"/>
</dbReference>
<reference evidence="3" key="1">
    <citation type="submission" date="2019-11" db="EMBL/GenBank/DDBJ databases">
        <title>Isolation and characterization of two novel species in the genus Thiomicrorhabdus.</title>
        <authorList>
            <person name="Mochizuki J."/>
            <person name="Kojima H."/>
            <person name="Fukui M."/>
        </authorList>
    </citation>
    <scope>NUCLEOTIDE SEQUENCE [LARGE SCALE GENOMIC DNA]</scope>
    <source>
        <strain evidence="3">AkT22</strain>
    </source>
</reference>
<organism evidence="2 3">
    <name type="scientific">Thiosulfativibrio zosterae</name>
    <dbReference type="NCBI Taxonomy" id="2675053"/>
    <lineage>
        <taxon>Bacteria</taxon>
        <taxon>Pseudomonadati</taxon>
        <taxon>Pseudomonadota</taxon>
        <taxon>Gammaproteobacteria</taxon>
        <taxon>Thiotrichales</taxon>
        <taxon>Piscirickettsiaceae</taxon>
        <taxon>Thiosulfativibrio</taxon>
    </lineage>
</organism>
<keyword evidence="3" id="KW-1185">Reference proteome</keyword>
<dbReference type="PANTHER" id="PTHR33507:SF3">
    <property type="entry name" value="INNER MEMBRANE PROTEIN YBBJ"/>
    <property type="match status" value="1"/>
</dbReference>
<evidence type="ECO:0000313" key="3">
    <source>
        <dbReference type="Proteomes" id="UP000501466"/>
    </source>
</evidence>
<evidence type="ECO:0000256" key="1">
    <source>
        <dbReference type="SAM" id="Phobius"/>
    </source>
</evidence>
<evidence type="ECO:0000313" key="2">
    <source>
        <dbReference type="EMBL" id="BBP42330.1"/>
    </source>
</evidence>
<keyword evidence="1" id="KW-0812">Transmembrane</keyword>